<comment type="caution">
    <text evidence="2">The sequence shown here is derived from an EMBL/GenBank/DDBJ whole genome shotgun (WGS) entry which is preliminary data.</text>
</comment>
<proteinExistence type="predicted"/>
<evidence type="ECO:0000313" key="2">
    <source>
        <dbReference type="EMBL" id="MBD1395578.1"/>
    </source>
</evidence>
<dbReference type="EMBL" id="JACXAJ010000001">
    <property type="protein sequence ID" value="MBD1395578.1"/>
    <property type="molecule type" value="Genomic_DNA"/>
</dbReference>
<feature type="signal peptide" evidence="1">
    <location>
        <begin position="1"/>
        <end position="20"/>
    </location>
</feature>
<protein>
    <submittedName>
        <fullName evidence="2">Membrane-binding protein</fullName>
    </submittedName>
</protein>
<gene>
    <name evidence="2" type="ORF">H9Q13_00230</name>
</gene>
<name>A0ABR7XD95_9BACT</name>
<organism evidence="2 3">
    <name type="scientific">Pontibacter aquaedesilientis</name>
    <dbReference type="NCBI Taxonomy" id="2766980"/>
    <lineage>
        <taxon>Bacteria</taxon>
        <taxon>Pseudomonadati</taxon>
        <taxon>Bacteroidota</taxon>
        <taxon>Cytophagia</taxon>
        <taxon>Cytophagales</taxon>
        <taxon>Hymenobacteraceae</taxon>
        <taxon>Pontibacter</taxon>
    </lineage>
</organism>
<evidence type="ECO:0000313" key="3">
    <source>
        <dbReference type="Proteomes" id="UP000625551"/>
    </source>
</evidence>
<reference evidence="2 3" key="1">
    <citation type="submission" date="2020-09" db="EMBL/GenBank/DDBJ databases">
        <title>Genome sequencing and assembly of Pontibacter sp.</title>
        <authorList>
            <person name="Chhetri G."/>
        </authorList>
    </citation>
    <scope>NUCLEOTIDE SEQUENCE [LARGE SCALE GENOMIC DNA]</scope>
    <source>
        <strain evidence="2 3">JH31</strain>
    </source>
</reference>
<keyword evidence="3" id="KW-1185">Reference proteome</keyword>
<dbReference type="Proteomes" id="UP000625551">
    <property type="component" value="Unassembled WGS sequence"/>
</dbReference>
<feature type="chain" id="PRO_5045284353" evidence="1">
    <location>
        <begin position="21"/>
        <end position="299"/>
    </location>
</feature>
<keyword evidence="1" id="KW-0732">Signal</keyword>
<sequence length="299" mass="32702">MKKVSLALSLVFIPILAVEAVPTLATTTYSVSDLGSRDIIGEIIDVVGLKPRFEVRTANIENAAAVIYNGKRYILYNERFLAAINSAVHTDWASVSILAHEIGHHLNGHTLSRAGSNHPDELEADEFSGFVLRKMGASLDEAQAAMKLLSDERSSPTHPGRAYRLAAISRGWGNADTQLMASIHGQQRESQPMAGSSQAAQRVPATVKLEPRAASSGMDSRLVLRKVIFNNAPSEQFFLTTRLQLVHLTEDGARVIGTLARTNSRDYPFYFESDYLQGLFVTDSGILVNKRGQQVGYFG</sequence>
<evidence type="ECO:0000256" key="1">
    <source>
        <dbReference type="SAM" id="SignalP"/>
    </source>
</evidence>
<accession>A0ABR7XD95</accession>